<dbReference type="Gene3D" id="3.40.50.10880">
    <property type="entry name" value="Uncharacterised protein PF01937, DUF89, domain 3"/>
    <property type="match status" value="1"/>
</dbReference>
<dbReference type="InterPro" id="IPR002791">
    <property type="entry name" value="ARMT1-like_metal-bd"/>
</dbReference>
<evidence type="ECO:0000259" key="1">
    <source>
        <dbReference type="Pfam" id="PF01937"/>
    </source>
</evidence>
<feature type="domain" description="Damage-control phosphatase ARMT1-like metal-binding" evidence="1">
    <location>
        <begin position="3"/>
        <end position="280"/>
    </location>
</feature>
<sequence>MDTALECMPCFMNMAVKESQLACPDDYALQLEIVTTWGGMLSTLDLTQPPPAIARHLADLIRSKTNCGDLYALDKHEANTQVQALFPVLEERLAKVRSENGDALALALELAIIGNFIDRGVDIEFDLDEEIANVADTVPPTILEELKALAQPGAQVLILGDNTGEIVLDKLLVDEFQRRGCEVTYTVRSKPVINDATMADAISVGMTELCHVVESGVDTPGTILERCEPAFVERMHAADVIVSKGQGNFEALYNRFPGIFCAFKVKCPRVARETGLTLGESAFCRTLTSSHRD</sequence>
<dbReference type="Proteomes" id="UP001053296">
    <property type="component" value="Chromosome"/>
</dbReference>
<dbReference type="InterPro" id="IPR014444">
    <property type="entry name" value="PH1575-like"/>
</dbReference>
<gene>
    <name evidence="2" type="ORF">PSDVSF_05550</name>
</gene>
<reference evidence="2" key="1">
    <citation type="journal article" date="2022" name="Arch. Microbiol.">
        <title>Pseudodesulfovibrio sediminis sp. nov., a mesophilic and neutrophilic sulfate-reducing bacterium isolated from sediment of a brackish lake.</title>
        <authorList>
            <person name="Takahashi A."/>
            <person name="Kojima H."/>
            <person name="Watanabe M."/>
            <person name="Fukui M."/>
        </authorList>
    </citation>
    <scope>NUCLEOTIDE SEQUENCE</scope>
    <source>
        <strain evidence="2">SF6</strain>
    </source>
</reference>
<dbReference type="RefSeq" id="WP_229593440.1">
    <property type="nucleotide sequence ID" value="NZ_AP024485.1"/>
</dbReference>
<dbReference type="InterPro" id="IPR036075">
    <property type="entry name" value="ARMT-1-like_metal-bd_sf"/>
</dbReference>
<evidence type="ECO:0000313" key="2">
    <source>
        <dbReference type="EMBL" id="BCS87313.1"/>
    </source>
</evidence>
<protein>
    <recommendedName>
        <fullName evidence="1">Damage-control phosphatase ARMT1-like metal-binding domain-containing protein</fullName>
    </recommendedName>
</protein>
<dbReference type="SUPFAM" id="SSF111321">
    <property type="entry name" value="AF1104-like"/>
    <property type="match status" value="1"/>
</dbReference>
<dbReference type="EMBL" id="AP024485">
    <property type="protein sequence ID" value="BCS87313.1"/>
    <property type="molecule type" value="Genomic_DNA"/>
</dbReference>
<dbReference type="PIRSF" id="PIRSF006593">
    <property type="entry name" value="UCP006593"/>
    <property type="match status" value="1"/>
</dbReference>
<evidence type="ECO:0000313" key="3">
    <source>
        <dbReference type="Proteomes" id="UP001053296"/>
    </source>
</evidence>
<keyword evidence="3" id="KW-1185">Reference proteome</keyword>
<accession>A0ABM7P3A5</accession>
<name>A0ABM7P3A5_9BACT</name>
<organism evidence="2 3">
    <name type="scientific">Pseudodesulfovibrio sediminis</name>
    <dbReference type="NCBI Taxonomy" id="2810563"/>
    <lineage>
        <taxon>Bacteria</taxon>
        <taxon>Pseudomonadati</taxon>
        <taxon>Thermodesulfobacteriota</taxon>
        <taxon>Desulfovibrionia</taxon>
        <taxon>Desulfovibrionales</taxon>
        <taxon>Desulfovibrionaceae</taxon>
    </lineage>
</organism>
<dbReference type="Gene3D" id="1.10.285.20">
    <property type="entry name" value="Uncharacterised protein PF01937, DUF89, domain 2"/>
    <property type="match status" value="1"/>
</dbReference>
<dbReference type="Pfam" id="PF01937">
    <property type="entry name" value="ARMT1-like_dom"/>
    <property type="match status" value="1"/>
</dbReference>
<proteinExistence type="predicted"/>